<dbReference type="EMBL" id="JRUQ01000014">
    <property type="protein sequence ID" value="KGT95531.1"/>
    <property type="molecule type" value="Genomic_DNA"/>
</dbReference>
<gene>
    <name evidence="2" type="ORF">NG99_03250</name>
</gene>
<reference evidence="2 3" key="1">
    <citation type="submission" date="2014-10" db="EMBL/GenBank/DDBJ databases">
        <title>Genome sequence of Erwinia typographi M043b.</title>
        <authorList>
            <person name="Chan K.-G."/>
            <person name="Tan W.-S."/>
        </authorList>
    </citation>
    <scope>NUCLEOTIDE SEQUENCE [LARGE SCALE GENOMIC DNA]</scope>
    <source>
        <strain evidence="2 3">M043b</strain>
    </source>
</reference>
<dbReference type="Proteomes" id="UP000030351">
    <property type="component" value="Unassembled WGS sequence"/>
</dbReference>
<evidence type="ECO:0000313" key="2">
    <source>
        <dbReference type="EMBL" id="KGT95531.1"/>
    </source>
</evidence>
<organism evidence="2 3">
    <name type="scientific">Erwinia typographi</name>
    <dbReference type="NCBI Taxonomy" id="371042"/>
    <lineage>
        <taxon>Bacteria</taxon>
        <taxon>Pseudomonadati</taxon>
        <taxon>Pseudomonadota</taxon>
        <taxon>Gammaproteobacteria</taxon>
        <taxon>Enterobacterales</taxon>
        <taxon>Erwiniaceae</taxon>
        <taxon>Erwinia</taxon>
    </lineage>
</organism>
<feature type="transmembrane region" description="Helical" evidence="1">
    <location>
        <begin position="36"/>
        <end position="59"/>
    </location>
</feature>
<accession>A0A0A3ZD39</accession>
<keyword evidence="3" id="KW-1185">Reference proteome</keyword>
<keyword evidence="1" id="KW-1133">Transmembrane helix</keyword>
<comment type="caution">
    <text evidence="2">The sequence shown here is derived from an EMBL/GenBank/DDBJ whole genome shotgun (WGS) entry which is preliminary data.</text>
</comment>
<dbReference type="STRING" id="371042.NG99_03250"/>
<protein>
    <submittedName>
        <fullName evidence="2">Uncharacterized protein</fullName>
    </submittedName>
</protein>
<feature type="transmembrane region" description="Helical" evidence="1">
    <location>
        <begin position="7"/>
        <end position="30"/>
    </location>
</feature>
<keyword evidence="1" id="KW-0812">Transmembrane</keyword>
<evidence type="ECO:0000313" key="3">
    <source>
        <dbReference type="Proteomes" id="UP000030351"/>
    </source>
</evidence>
<evidence type="ECO:0000256" key="1">
    <source>
        <dbReference type="SAM" id="Phobius"/>
    </source>
</evidence>
<dbReference type="RefSeq" id="WP_034888361.1">
    <property type="nucleotide sequence ID" value="NZ_JRUQ01000014.1"/>
</dbReference>
<dbReference type="AlphaFoldDB" id="A0A0A3ZD39"/>
<proteinExistence type="predicted"/>
<sequence length="71" mass="8274">MKTDREILKYLIIIFIVVNLFIGFGLLAFHYFGNNFLLLIFLSSPFLIIFGMFFINALAKINNEKGKQKKI</sequence>
<name>A0A0A3ZD39_9GAMM</name>
<keyword evidence="1" id="KW-0472">Membrane</keyword>